<gene>
    <name evidence="7" type="ORF">FB555_000458</name>
</gene>
<dbReference type="PANTHER" id="PTHR23514">
    <property type="entry name" value="BYPASS OF STOP CODON PROTEIN 6"/>
    <property type="match status" value="1"/>
</dbReference>
<keyword evidence="3 5" id="KW-1133">Transmembrane helix</keyword>
<feature type="transmembrane region" description="Helical" evidence="5">
    <location>
        <begin position="370"/>
        <end position="390"/>
    </location>
</feature>
<comment type="subcellular location">
    <subcellularLocation>
        <location evidence="1">Cell membrane</location>
        <topology evidence="1">Multi-pass membrane protein</topology>
    </subcellularLocation>
</comment>
<evidence type="ECO:0000256" key="5">
    <source>
        <dbReference type="SAM" id="Phobius"/>
    </source>
</evidence>
<dbReference type="InterPro" id="IPR036259">
    <property type="entry name" value="MFS_trans_sf"/>
</dbReference>
<feature type="transmembrane region" description="Helical" evidence="5">
    <location>
        <begin position="225"/>
        <end position="245"/>
    </location>
</feature>
<dbReference type="RefSeq" id="WP_182483802.1">
    <property type="nucleotide sequence ID" value="NZ_JACGWU010000001.1"/>
</dbReference>
<reference evidence="7 8" key="1">
    <citation type="submission" date="2020-07" db="EMBL/GenBank/DDBJ databases">
        <title>Sequencing the genomes of 1000 actinobacteria strains.</title>
        <authorList>
            <person name="Klenk H.-P."/>
        </authorList>
    </citation>
    <scope>NUCLEOTIDE SEQUENCE [LARGE SCALE GENOMIC DNA]</scope>
    <source>
        <strain evidence="7 8">DSM 23737</strain>
    </source>
</reference>
<proteinExistence type="predicted"/>
<organism evidence="7 8">
    <name type="scientific">Alpinimonas psychrophila</name>
    <dbReference type="NCBI Taxonomy" id="748908"/>
    <lineage>
        <taxon>Bacteria</taxon>
        <taxon>Bacillati</taxon>
        <taxon>Actinomycetota</taxon>
        <taxon>Actinomycetes</taxon>
        <taxon>Micrococcales</taxon>
        <taxon>Microbacteriaceae</taxon>
        <taxon>Alpinimonas</taxon>
    </lineage>
</organism>
<dbReference type="AlphaFoldDB" id="A0A7W3JSJ8"/>
<feature type="domain" description="Major facilitator superfamily (MFS) profile" evidence="6">
    <location>
        <begin position="1"/>
        <end position="395"/>
    </location>
</feature>
<dbReference type="EMBL" id="JACGWU010000001">
    <property type="protein sequence ID" value="MBA8828387.1"/>
    <property type="molecule type" value="Genomic_DNA"/>
</dbReference>
<evidence type="ECO:0000256" key="4">
    <source>
        <dbReference type="ARBA" id="ARBA00023136"/>
    </source>
</evidence>
<feature type="transmembrane region" description="Helical" evidence="5">
    <location>
        <begin position="50"/>
        <end position="72"/>
    </location>
</feature>
<feature type="transmembrane region" description="Helical" evidence="5">
    <location>
        <begin position="171"/>
        <end position="189"/>
    </location>
</feature>
<dbReference type="PROSITE" id="PS50850">
    <property type="entry name" value="MFS"/>
    <property type="match status" value="1"/>
</dbReference>
<evidence type="ECO:0000256" key="2">
    <source>
        <dbReference type="ARBA" id="ARBA00022692"/>
    </source>
</evidence>
<dbReference type="InterPro" id="IPR020846">
    <property type="entry name" value="MFS_dom"/>
</dbReference>
<feature type="transmembrane region" description="Helical" evidence="5">
    <location>
        <begin position="257"/>
        <end position="277"/>
    </location>
</feature>
<dbReference type="GO" id="GO:0005886">
    <property type="term" value="C:plasma membrane"/>
    <property type="evidence" value="ECO:0007669"/>
    <property type="project" value="UniProtKB-SubCell"/>
</dbReference>
<sequence length="413" mass="42799">MTSPKRPSNRAWYWAIFTSFGIQGVFFATWVSRTPEIQQLLSLNTGQMGLFALILAIGSLAGLLLGNTAVPLFGARKSIVLSFIVAAAVLPVLGFAAIQHNLVLSIVAAFLYGASMGAGGIASNIEGAMLDSRSTRSLLPSLHGSFSFGTLIGAGLGTISIVLGVGVAVQFSAMAVISIVASVVAASFIPNDSGLRQHADMSTMEIRTIPSKKERLAVWREPRTLRVALIGLSFTLAEGTAATWLPISLVDAGLTPAAAAACFTVFVAFMAVGRLGGGIFVDRYGRSRVLLVIAVIAASGIVIVMLTNVINLPYLGAALWGLGCSLGFPLCIASITDDPRLAPPRVSMVYVSGNFGSLAIPPMLGGIGQYLGLFVAFAIPVALIAAGISVNKATKPLPTPADAEQGTDELVPN</sequence>
<feature type="transmembrane region" description="Helical" evidence="5">
    <location>
        <begin position="146"/>
        <end position="165"/>
    </location>
</feature>
<keyword evidence="8" id="KW-1185">Reference proteome</keyword>
<dbReference type="SUPFAM" id="SSF103473">
    <property type="entry name" value="MFS general substrate transporter"/>
    <property type="match status" value="1"/>
</dbReference>
<dbReference type="CDD" id="cd17393">
    <property type="entry name" value="MFS_MosC_like"/>
    <property type="match status" value="1"/>
</dbReference>
<dbReference type="InterPro" id="IPR011701">
    <property type="entry name" value="MFS"/>
</dbReference>
<evidence type="ECO:0000259" key="6">
    <source>
        <dbReference type="PROSITE" id="PS50850"/>
    </source>
</evidence>
<evidence type="ECO:0000256" key="3">
    <source>
        <dbReference type="ARBA" id="ARBA00022989"/>
    </source>
</evidence>
<feature type="transmembrane region" description="Helical" evidence="5">
    <location>
        <begin position="289"/>
        <end position="311"/>
    </location>
</feature>
<dbReference type="PANTHER" id="PTHR23514:SF13">
    <property type="entry name" value="INNER MEMBRANE PROTEIN YBJJ"/>
    <property type="match status" value="1"/>
</dbReference>
<evidence type="ECO:0000256" key="1">
    <source>
        <dbReference type="ARBA" id="ARBA00004651"/>
    </source>
</evidence>
<protein>
    <submittedName>
        <fullName evidence="7">Fucose permease</fullName>
    </submittedName>
</protein>
<feature type="transmembrane region" description="Helical" evidence="5">
    <location>
        <begin position="79"/>
        <end position="98"/>
    </location>
</feature>
<feature type="transmembrane region" description="Helical" evidence="5">
    <location>
        <begin position="104"/>
        <end position="125"/>
    </location>
</feature>
<feature type="transmembrane region" description="Helical" evidence="5">
    <location>
        <begin position="12"/>
        <end position="30"/>
    </location>
</feature>
<dbReference type="Proteomes" id="UP000524237">
    <property type="component" value="Unassembled WGS sequence"/>
</dbReference>
<evidence type="ECO:0000313" key="8">
    <source>
        <dbReference type="Proteomes" id="UP000524237"/>
    </source>
</evidence>
<name>A0A7W3JSJ8_9MICO</name>
<keyword evidence="2 5" id="KW-0812">Transmembrane</keyword>
<accession>A0A7W3JSJ8</accession>
<dbReference type="Pfam" id="PF07690">
    <property type="entry name" value="MFS_1"/>
    <property type="match status" value="1"/>
</dbReference>
<dbReference type="InterPro" id="IPR051788">
    <property type="entry name" value="MFS_Transporter"/>
</dbReference>
<keyword evidence="4 5" id="KW-0472">Membrane</keyword>
<dbReference type="Gene3D" id="1.20.1250.20">
    <property type="entry name" value="MFS general substrate transporter like domains"/>
    <property type="match status" value="2"/>
</dbReference>
<comment type="caution">
    <text evidence="7">The sequence shown here is derived from an EMBL/GenBank/DDBJ whole genome shotgun (WGS) entry which is preliminary data.</text>
</comment>
<dbReference type="GO" id="GO:0022857">
    <property type="term" value="F:transmembrane transporter activity"/>
    <property type="evidence" value="ECO:0007669"/>
    <property type="project" value="InterPro"/>
</dbReference>
<evidence type="ECO:0000313" key="7">
    <source>
        <dbReference type="EMBL" id="MBA8828387.1"/>
    </source>
</evidence>